<feature type="transmembrane region" description="Helical" evidence="8">
    <location>
        <begin position="52"/>
        <end position="71"/>
    </location>
</feature>
<evidence type="ECO:0000256" key="6">
    <source>
        <dbReference type="ARBA" id="ARBA00023065"/>
    </source>
</evidence>
<dbReference type="Pfam" id="PF02386">
    <property type="entry name" value="TrkH"/>
    <property type="match status" value="1"/>
</dbReference>
<evidence type="ECO:0000256" key="4">
    <source>
        <dbReference type="ARBA" id="ARBA00022692"/>
    </source>
</evidence>
<evidence type="ECO:0000313" key="9">
    <source>
        <dbReference type="EMBL" id="MFF3670045.1"/>
    </source>
</evidence>
<keyword evidence="6" id="KW-0406">Ion transport</keyword>
<comment type="caution">
    <text evidence="9">The sequence shown here is derived from an EMBL/GenBank/DDBJ whole genome shotgun (WGS) entry which is preliminary data.</text>
</comment>
<gene>
    <name evidence="9" type="ORF">ACFYXI_31115</name>
</gene>
<keyword evidence="4 8" id="KW-0812">Transmembrane</keyword>
<evidence type="ECO:0000256" key="1">
    <source>
        <dbReference type="ARBA" id="ARBA00004651"/>
    </source>
</evidence>
<feature type="transmembrane region" description="Helical" evidence="8">
    <location>
        <begin position="307"/>
        <end position="338"/>
    </location>
</feature>
<evidence type="ECO:0000256" key="5">
    <source>
        <dbReference type="ARBA" id="ARBA00022989"/>
    </source>
</evidence>
<dbReference type="Proteomes" id="UP001602013">
    <property type="component" value="Unassembled WGS sequence"/>
</dbReference>
<feature type="transmembrane region" description="Helical" evidence="8">
    <location>
        <begin position="200"/>
        <end position="223"/>
    </location>
</feature>
<keyword evidence="10" id="KW-1185">Reference proteome</keyword>
<name>A0ABW6SYE9_9ACTN</name>
<protein>
    <submittedName>
        <fullName evidence="9">TrkH family potassium uptake protein</fullName>
    </submittedName>
</protein>
<keyword evidence="7 8" id="KW-0472">Membrane</keyword>
<keyword evidence="5 8" id="KW-1133">Transmembrane helix</keyword>
<dbReference type="EMBL" id="JBIASD010000026">
    <property type="protein sequence ID" value="MFF3670045.1"/>
    <property type="molecule type" value="Genomic_DNA"/>
</dbReference>
<evidence type="ECO:0000256" key="3">
    <source>
        <dbReference type="ARBA" id="ARBA00022475"/>
    </source>
</evidence>
<evidence type="ECO:0000313" key="10">
    <source>
        <dbReference type="Proteomes" id="UP001602013"/>
    </source>
</evidence>
<evidence type="ECO:0000256" key="2">
    <source>
        <dbReference type="ARBA" id="ARBA00022448"/>
    </source>
</evidence>
<feature type="transmembrane region" description="Helical" evidence="8">
    <location>
        <begin position="83"/>
        <end position="108"/>
    </location>
</feature>
<feature type="transmembrane region" description="Helical" evidence="8">
    <location>
        <begin position="138"/>
        <end position="159"/>
    </location>
</feature>
<evidence type="ECO:0000256" key="7">
    <source>
        <dbReference type="ARBA" id="ARBA00023136"/>
    </source>
</evidence>
<sequence>MKGRQAGWGSAVLDRFQNPTQVLATGFGSVILLGTLLLRLPIATTSGESADWVAALFTATSAVCVTGLAIVDTGGHWSAFGEGVIAGLVQVGGFGIMILATLFTMIVSNRMGLRARLMAQAQTSTLTVVDARRVVRNVIVFSLVSEAVVAVILTGRLMIGYGESFGTALYHGVFHAISAFNNAGFSLWPDSLTRFVSDPWICLTISGAVIVGGLGVPVIFELLRSWRRPSRWTVLTRVTVVVTTLLLSVGTMVFLMTEWRNPGTLGALKDSDKLLASFFTAVMPRSSGFNTIDVSQMESSSWLVTDILMFVGAGSAGTGGGIKVTTLGLLAFVIWAEIRGEPQVNIGHRRLTESAQRQAVAICMLGVALVAIATYVLLIMTPHSLDQVLFEAVSAFSTTGLSTGITPDVPPAGHLMLVVLMFIGRIGPLTLGSALALKERIRRYELPEERVIVG</sequence>
<reference evidence="9 10" key="1">
    <citation type="submission" date="2024-10" db="EMBL/GenBank/DDBJ databases">
        <title>The Natural Products Discovery Center: Release of the First 8490 Sequenced Strains for Exploring Actinobacteria Biosynthetic Diversity.</title>
        <authorList>
            <person name="Kalkreuter E."/>
            <person name="Kautsar S.A."/>
            <person name="Yang D."/>
            <person name="Bader C.D."/>
            <person name="Teijaro C.N."/>
            <person name="Fluegel L."/>
            <person name="Davis C.M."/>
            <person name="Simpson J.R."/>
            <person name="Lauterbach L."/>
            <person name="Steele A.D."/>
            <person name="Gui C."/>
            <person name="Meng S."/>
            <person name="Li G."/>
            <person name="Viehrig K."/>
            <person name="Ye F."/>
            <person name="Su P."/>
            <person name="Kiefer A.F."/>
            <person name="Nichols A."/>
            <person name="Cepeda A.J."/>
            <person name="Yan W."/>
            <person name="Fan B."/>
            <person name="Jiang Y."/>
            <person name="Adhikari A."/>
            <person name="Zheng C.-J."/>
            <person name="Schuster L."/>
            <person name="Cowan T.M."/>
            <person name="Smanski M.J."/>
            <person name="Chevrette M.G."/>
            <person name="De Carvalho L.P.S."/>
            <person name="Shen B."/>
        </authorList>
    </citation>
    <scope>NUCLEOTIDE SEQUENCE [LARGE SCALE GENOMIC DNA]</scope>
    <source>
        <strain evidence="9 10">NPDC002173</strain>
    </source>
</reference>
<evidence type="ECO:0000256" key="8">
    <source>
        <dbReference type="SAM" id="Phobius"/>
    </source>
</evidence>
<feature type="transmembrane region" description="Helical" evidence="8">
    <location>
        <begin position="235"/>
        <end position="256"/>
    </location>
</feature>
<dbReference type="PANTHER" id="PTHR32024:SF1">
    <property type="entry name" value="KTR SYSTEM POTASSIUM UPTAKE PROTEIN B"/>
    <property type="match status" value="1"/>
</dbReference>
<feature type="transmembrane region" description="Helical" evidence="8">
    <location>
        <begin position="20"/>
        <end position="40"/>
    </location>
</feature>
<dbReference type="RefSeq" id="WP_387416309.1">
    <property type="nucleotide sequence ID" value="NZ_JBIASD010000026.1"/>
</dbReference>
<keyword evidence="2" id="KW-0813">Transport</keyword>
<feature type="transmembrane region" description="Helical" evidence="8">
    <location>
        <begin position="359"/>
        <end position="380"/>
    </location>
</feature>
<accession>A0ABW6SYE9</accession>
<feature type="transmembrane region" description="Helical" evidence="8">
    <location>
        <begin position="415"/>
        <end position="437"/>
    </location>
</feature>
<organism evidence="9 10">
    <name type="scientific">Microtetraspora malaysiensis</name>
    <dbReference type="NCBI Taxonomy" id="161358"/>
    <lineage>
        <taxon>Bacteria</taxon>
        <taxon>Bacillati</taxon>
        <taxon>Actinomycetota</taxon>
        <taxon>Actinomycetes</taxon>
        <taxon>Streptosporangiales</taxon>
        <taxon>Streptosporangiaceae</taxon>
        <taxon>Microtetraspora</taxon>
    </lineage>
</organism>
<dbReference type="PANTHER" id="PTHR32024">
    <property type="entry name" value="TRK SYSTEM POTASSIUM UPTAKE PROTEIN TRKG-RELATED"/>
    <property type="match status" value="1"/>
</dbReference>
<comment type="subcellular location">
    <subcellularLocation>
        <location evidence="1">Cell membrane</location>
        <topology evidence="1">Multi-pass membrane protein</topology>
    </subcellularLocation>
</comment>
<keyword evidence="3" id="KW-1003">Cell membrane</keyword>
<proteinExistence type="predicted"/>
<dbReference type="InterPro" id="IPR003445">
    <property type="entry name" value="Cat_transpt"/>
</dbReference>